<keyword evidence="3" id="KW-1185">Reference proteome</keyword>
<dbReference type="InterPro" id="IPR003593">
    <property type="entry name" value="AAA+_ATPase"/>
</dbReference>
<evidence type="ECO:0000259" key="1">
    <source>
        <dbReference type="SMART" id="SM00382"/>
    </source>
</evidence>
<dbReference type="InterPro" id="IPR038727">
    <property type="entry name" value="NadR/Ttd14_AAA_dom"/>
</dbReference>
<feature type="domain" description="AAA+ ATPase" evidence="1">
    <location>
        <begin position="3"/>
        <end position="122"/>
    </location>
</feature>
<dbReference type="Pfam" id="PF13521">
    <property type="entry name" value="AAA_28"/>
    <property type="match status" value="1"/>
</dbReference>
<dbReference type="InterPro" id="IPR052735">
    <property type="entry name" value="NAD_biosynth-regulator"/>
</dbReference>
<dbReference type="AlphaFoldDB" id="A0A437REI5"/>
<evidence type="ECO:0000313" key="3">
    <source>
        <dbReference type="Proteomes" id="UP000285575"/>
    </source>
</evidence>
<dbReference type="PANTHER" id="PTHR37512:SF1">
    <property type="entry name" value="NADR_TTD14 AAA DOMAIN-CONTAINING PROTEIN"/>
    <property type="match status" value="1"/>
</dbReference>
<evidence type="ECO:0000313" key="2">
    <source>
        <dbReference type="EMBL" id="RVU45168.1"/>
    </source>
</evidence>
<dbReference type="OrthoDB" id="9151999at2"/>
<dbReference type="SMART" id="SM00382">
    <property type="entry name" value="AAA"/>
    <property type="match status" value="1"/>
</dbReference>
<dbReference type="RefSeq" id="WP_128229270.1">
    <property type="nucleotide sequence ID" value="NZ_SACR01000004.1"/>
</dbReference>
<reference evidence="2 3" key="1">
    <citation type="submission" date="2019-01" db="EMBL/GenBank/DDBJ databases">
        <authorList>
            <person name="Chen W.-M."/>
        </authorList>
    </citation>
    <scope>NUCLEOTIDE SEQUENCE [LARGE SCALE GENOMIC DNA]</scope>
    <source>
        <strain evidence="2 3">KYPY4</strain>
    </source>
</reference>
<dbReference type="Proteomes" id="UP000285575">
    <property type="component" value="Unassembled WGS sequence"/>
</dbReference>
<comment type="caution">
    <text evidence="2">The sequence shown here is derived from an EMBL/GenBank/DDBJ whole genome shotgun (WGS) entry which is preliminary data.</text>
</comment>
<dbReference type="SUPFAM" id="SSF52540">
    <property type="entry name" value="P-loop containing nucleoside triphosphate hydrolases"/>
    <property type="match status" value="1"/>
</dbReference>
<proteinExistence type="predicted"/>
<accession>A0A437REI5</accession>
<dbReference type="InterPro" id="IPR027417">
    <property type="entry name" value="P-loop_NTPase"/>
</dbReference>
<name>A0A437REI5_9BURK</name>
<dbReference type="EMBL" id="SACR01000004">
    <property type="protein sequence ID" value="RVU45168.1"/>
    <property type="molecule type" value="Genomic_DNA"/>
</dbReference>
<protein>
    <submittedName>
        <fullName evidence="2">ATPase</fullName>
    </submittedName>
</protein>
<dbReference type="Gene3D" id="3.40.50.300">
    <property type="entry name" value="P-loop containing nucleotide triphosphate hydrolases"/>
    <property type="match status" value="1"/>
</dbReference>
<dbReference type="PANTHER" id="PTHR37512">
    <property type="entry name" value="TRIFUNCTIONAL NAD BIOSYNTHESIS/REGULATOR PROTEIN NADR"/>
    <property type="match status" value="1"/>
</dbReference>
<organism evidence="2 3">
    <name type="scientific">Rubrivivax rivuli</name>
    <dbReference type="NCBI Taxonomy" id="1862385"/>
    <lineage>
        <taxon>Bacteria</taxon>
        <taxon>Pseudomonadati</taxon>
        <taxon>Pseudomonadota</taxon>
        <taxon>Betaproteobacteria</taxon>
        <taxon>Burkholderiales</taxon>
        <taxon>Sphaerotilaceae</taxon>
        <taxon>Rubrivivax</taxon>
    </lineage>
</organism>
<sequence length="230" mass="24623">MQPALLVAIVGAESTGKTTLAAALAEALARESGRRVAWVPEVLREWCDHTGRTPLAHEQASMMRAQHERLNAAAETHDIVVCDTTALMTAVYSRIVFGDRSLDERAVALHRRAGVTLLTALDLPWVPDGLQRDGPQVREPVDHALRELMHRHGIAHAIVAGSGQTRLQNALAATRPALFAQEAPASARRGGLFTSLTGLGNGAAARWSCECCVPAFERALQGAASQAGRY</sequence>
<gene>
    <name evidence="2" type="ORF">EOE66_13535</name>
</gene>